<keyword evidence="1" id="KW-0812">Transmembrane</keyword>
<keyword evidence="1" id="KW-0472">Membrane</keyword>
<protein>
    <recommendedName>
        <fullName evidence="2">DUF4349 domain-containing protein</fullName>
    </recommendedName>
</protein>
<evidence type="ECO:0000313" key="3">
    <source>
        <dbReference type="EMBL" id="BBF79862.1"/>
    </source>
</evidence>
<evidence type="ECO:0000259" key="2">
    <source>
        <dbReference type="Pfam" id="PF14257"/>
    </source>
</evidence>
<accession>A0A3G9FXN1</accession>
<proteinExistence type="predicted"/>
<keyword evidence="1" id="KW-1133">Transmembrane helix</keyword>
<dbReference type="Pfam" id="PF14257">
    <property type="entry name" value="DUF4349"/>
    <property type="match status" value="1"/>
</dbReference>
<dbReference type="EMBL" id="AP018827">
    <property type="protein sequence ID" value="BBF79862.1"/>
    <property type="molecule type" value="Genomic_DNA"/>
</dbReference>
<dbReference type="Proteomes" id="UP000278756">
    <property type="component" value="Chromosome 1"/>
</dbReference>
<evidence type="ECO:0000313" key="4">
    <source>
        <dbReference type="Proteomes" id="UP000278756"/>
    </source>
</evidence>
<evidence type="ECO:0000256" key="1">
    <source>
        <dbReference type="SAM" id="Phobius"/>
    </source>
</evidence>
<dbReference type="AlphaFoldDB" id="A0A3G9FXN1"/>
<sequence>MVVLPKEPNAPVQVREPAVVSASTPQLAYDYTYGFLLPASDTERMAKHHQAMCEGAGVAQCQVLNASTNANPEAGSVRVEVNLRATPQWLKKFENSLKGDLKSYKARITQQTVTSEDLSLEIIDSEARLKNKMALRDRLQAIIRQSPGKIAELIEAETQLSQVQADIDSLSSSLAVMRKRVATSHLTLTYDSHVQSAAPSAFAPLTEALGQVVYTLMASLGFLVICVAAALPFAVVLCPLGWWGFTLWRKRKLARTPAHEK</sequence>
<name>A0A3G9FXN1_9CAUL</name>
<gene>
    <name evidence="3" type="ORF">EM6_0437</name>
</gene>
<organism evidence="3 4">
    <name type="scientific">Asticcacaulis excentricus</name>
    <dbReference type="NCBI Taxonomy" id="78587"/>
    <lineage>
        <taxon>Bacteria</taxon>
        <taxon>Pseudomonadati</taxon>
        <taxon>Pseudomonadota</taxon>
        <taxon>Alphaproteobacteria</taxon>
        <taxon>Caulobacterales</taxon>
        <taxon>Caulobacteraceae</taxon>
        <taxon>Asticcacaulis</taxon>
    </lineage>
</organism>
<feature type="transmembrane region" description="Helical" evidence="1">
    <location>
        <begin position="212"/>
        <end position="245"/>
    </location>
</feature>
<dbReference type="InterPro" id="IPR025645">
    <property type="entry name" value="DUF4349"/>
</dbReference>
<reference evidence="4" key="2">
    <citation type="journal article" date="2017" name="Plant Physiol. Biochem.">
        <title>Differential oxidative and antioxidative response of duckweed Lemna minor toward plant growth promoting/inhibiting bacteria.</title>
        <authorList>
            <person name="Ishizawa H."/>
            <person name="Kuroda M."/>
            <person name="Morikawa M."/>
            <person name="Ike M."/>
        </authorList>
    </citation>
    <scope>NUCLEOTIDE SEQUENCE [LARGE SCALE GENOMIC DNA]</scope>
    <source>
        <strain evidence="4">M6</strain>
    </source>
</reference>
<feature type="domain" description="DUF4349" evidence="2">
    <location>
        <begin position="38"/>
        <end position="243"/>
    </location>
</feature>
<reference evidence="4" key="1">
    <citation type="journal article" date="2017" name="Biotechnol. Biofuels">
        <title>Evaluation of environmental bacterial communities as a factor affecting the growth of duckweed Lemna minor.</title>
        <authorList>
            <person name="Ishizawa H."/>
            <person name="Kuroda M."/>
            <person name="Morikawa M."/>
            <person name="Ike M."/>
        </authorList>
    </citation>
    <scope>NUCLEOTIDE SEQUENCE [LARGE SCALE GENOMIC DNA]</scope>
    <source>
        <strain evidence="4">M6</strain>
    </source>
</reference>